<feature type="transmembrane region" description="Helical" evidence="6">
    <location>
        <begin position="222"/>
        <end position="242"/>
    </location>
</feature>
<dbReference type="EMBL" id="JACCCW010000001">
    <property type="protein sequence ID" value="NYF79512.1"/>
    <property type="molecule type" value="Genomic_DNA"/>
</dbReference>
<evidence type="ECO:0000256" key="6">
    <source>
        <dbReference type="SAM" id="Phobius"/>
    </source>
</evidence>
<protein>
    <submittedName>
        <fullName evidence="7">Tellurite resistance protein TerC</fullName>
    </submittedName>
</protein>
<evidence type="ECO:0000256" key="1">
    <source>
        <dbReference type="ARBA" id="ARBA00004141"/>
    </source>
</evidence>
<evidence type="ECO:0000256" key="4">
    <source>
        <dbReference type="ARBA" id="ARBA00022989"/>
    </source>
</evidence>
<feature type="transmembrane region" description="Helical" evidence="6">
    <location>
        <begin position="69"/>
        <end position="91"/>
    </location>
</feature>
<reference evidence="7 8" key="1">
    <citation type="submission" date="2020-07" db="EMBL/GenBank/DDBJ databases">
        <title>Genomic Encyclopedia of Type Strains, Phase IV (KMG-V): Genome sequencing to study the core and pangenomes of soil and plant-associated prokaryotes.</title>
        <authorList>
            <person name="Whitman W."/>
        </authorList>
    </citation>
    <scope>NUCLEOTIDE SEQUENCE [LARGE SCALE GENOMIC DNA]</scope>
    <source>
        <strain evidence="7 8">X4EP2</strain>
    </source>
</reference>
<keyword evidence="4 6" id="KW-1133">Transmembrane helix</keyword>
<dbReference type="Proteomes" id="UP000589520">
    <property type="component" value="Unassembled WGS sequence"/>
</dbReference>
<feature type="transmembrane region" description="Helical" evidence="6">
    <location>
        <begin position="39"/>
        <end position="57"/>
    </location>
</feature>
<evidence type="ECO:0000256" key="5">
    <source>
        <dbReference type="ARBA" id="ARBA00023136"/>
    </source>
</evidence>
<comment type="similarity">
    <text evidence="2">Belongs to the TerC family.</text>
</comment>
<feature type="transmembrane region" description="Helical" evidence="6">
    <location>
        <begin position="103"/>
        <end position="125"/>
    </location>
</feature>
<evidence type="ECO:0000313" key="8">
    <source>
        <dbReference type="Proteomes" id="UP000589520"/>
    </source>
</evidence>
<evidence type="ECO:0000256" key="3">
    <source>
        <dbReference type="ARBA" id="ARBA00022692"/>
    </source>
</evidence>
<comment type="caution">
    <text evidence="7">The sequence shown here is derived from an EMBL/GenBank/DDBJ whole genome shotgun (WGS) entry which is preliminary data.</text>
</comment>
<keyword evidence="8" id="KW-1185">Reference proteome</keyword>
<organism evidence="7 8">
    <name type="scientific">Granulicella arctica</name>
    <dbReference type="NCBI Taxonomy" id="940613"/>
    <lineage>
        <taxon>Bacteria</taxon>
        <taxon>Pseudomonadati</taxon>
        <taxon>Acidobacteriota</taxon>
        <taxon>Terriglobia</taxon>
        <taxon>Terriglobales</taxon>
        <taxon>Acidobacteriaceae</taxon>
        <taxon>Granulicella</taxon>
    </lineage>
</organism>
<accession>A0A7Y9TKS9</accession>
<name>A0A7Y9TKS9_9BACT</name>
<dbReference type="InterPro" id="IPR022369">
    <property type="entry name" value="Integral_membrane_TerC_rswitch"/>
</dbReference>
<feature type="transmembrane region" description="Helical" evidence="6">
    <location>
        <begin position="279"/>
        <end position="298"/>
    </location>
</feature>
<dbReference type="Pfam" id="PF03741">
    <property type="entry name" value="TerC"/>
    <property type="match status" value="1"/>
</dbReference>
<feature type="transmembrane region" description="Helical" evidence="6">
    <location>
        <begin position="131"/>
        <end position="149"/>
    </location>
</feature>
<dbReference type="RefSeq" id="WP_179489860.1">
    <property type="nucleotide sequence ID" value="NZ_JACCCW010000001.1"/>
</dbReference>
<dbReference type="GO" id="GO:0016020">
    <property type="term" value="C:membrane"/>
    <property type="evidence" value="ECO:0007669"/>
    <property type="project" value="UniProtKB-SubCell"/>
</dbReference>
<gene>
    <name evidence="7" type="ORF">HDF17_001799</name>
</gene>
<feature type="transmembrane region" description="Helical" evidence="6">
    <location>
        <begin position="6"/>
        <end position="27"/>
    </location>
</feature>
<feature type="transmembrane region" description="Helical" evidence="6">
    <location>
        <begin position="254"/>
        <end position="273"/>
    </location>
</feature>
<dbReference type="InterPro" id="IPR005496">
    <property type="entry name" value="Integral_membrane_TerC"/>
</dbReference>
<keyword evidence="3 6" id="KW-0812">Transmembrane</keyword>
<feature type="transmembrane region" description="Helical" evidence="6">
    <location>
        <begin position="192"/>
        <end position="216"/>
    </location>
</feature>
<dbReference type="AlphaFoldDB" id="A0A7Y9TKS9"/>
<comment type="subcellular location">
    <subcellularLocation>
        <location evidence="1">Membrane</location>
        <topology evidence="1">Multi-pass membrane protein</topology>
    </subcellularLocation>
</comment>
<proteinExistence type="inferred from homology"/>
<dbReference type="PANTHER" id="PTHR30238">
    <property type="entry name" value="MEMBRANE BOUND PREDICTED REDOX MODULATOR"/>
    <property type="match status" value="1"/>
</dbReference>
<sequence>MLVTPLNHWIGFHVGLVVLLGIEFLYARYASHTRHTKSVVETAVWVAAALSFSLVILRSLGSESAVQYLAGYAIEESLSIDNLFVFLLLFKVFRIEAARQPKVLFWGVAGAIVMRGAFIAAGLGLLARFHWISYAFAAILLFAAVRLLMPEKKDDKDATPAWIAWVAKLHPVSLRQDKFFVYENGQRMMTMLFLALIAIEITDVVFALDSIPAVLSITRHPFIAYTSNIMAVMGLRSLYFLLAHLLTKLRFLHYGLAAVLAFAAIKMLAASWIEVGPLVSLGVIVVLLGITIAASLLLQNKSSMHSS</sequence>
<dbReference type="NCBIfam" id="TIGR03718">
    <property type="entry name" value="R_switched_Alx"/>
    <property type="match status" value="1"/>
</dbReference>
<evidence type="ECO:0000313" key="7">
    <source>
        <dbReference type="EMBL" id="NYF79512.1"/>
    </source>
</evidence>
<evidence type="ECO:0000256" key="2">
    <source>
        <dbReference type="ARBA" id="ARBA00007511"/>
    </source>
</evidence>
<keyword evidence="5 6" id="KW-0472">Membrane</keyword>
<dbReference type="PANTHER" id="PTHR30238:SF0">
    <property type="entry name" value="THYLAKOID MEMBRANE PROTEIN TERC, CHLOROPLASTIC"/>
    <property type="match status" value="1"/>
</dbReference>